<keyword evidence="3" id="KW-1185">Reference proteome</keyword>
<keyword evidence="1" id="KW-1133">Transmembrane helix</keyword>
<dbReference type="Gene3D" id="3.30.700.10">
    <property type="entry name" value="Glycoprotein, Type 4 Pilin"/>
    <property type="match status" value="1"/>
</dbReference>
<dbReference type="KEGG" id="saes:HBH39_18070"/>
<dbReference type="InterPro" id="IPR045584">
    <property type="entry name" value="Pilin-like"/>
</dbReference>
<dbReference type="SUPFAM" id="SSF54523">
    <property type="entry name" value="Pili subunits"/>
    <property type="match status" value="1"/>
</dbReference>
<geneLocation type="plasmid" evidence="2 3">
    <name>pPN3F2_1</name>
</geneLocation>
<dbReference type="PROSITE" id="PS00409">
    <property type="entry name" value="PROKAR_NTER_METHYL"/>
    <property type="match status" value="1"/>
</dbReference>
<dbReference type="RefSeq" id="WP_167680216.1">
    <property type="nucleotide sequence ID" value="NZ_CP050314.1"/>
</dbReference>
<sequence>MQKQHGFTLIELVVVIIILGILAVTAAPKFINLQGDARVSALAGVKAALQGANSLVYSKAAIAGKEKAANGDGVSVDIGAAQEVGIAFGYLKATALNFRLAMDLDVADVSFVDSKSEWVITQSINPAEGLARIWQRGSPLDSTGFPTCSLLYTEAKTLGGLPKYEVTTDPSKC</sequence>
<protein>
    <submittedName>
        <fullName evidence="2">Type II secretion system protein</fullName>
    </submittedName>
</protein>
<evidence type="ECO:0000313" key="2">
    <source>
        <dbReference type="EMBL" id="QIR16385.1"/>
    </source>
</evidence>
<dbReference type="Pfam" id="PF07963">
    <property type="entry name" value="N_methyl"/>
    <property type="match status" value="1"/>
</dbReference>
<keyword evidence="1" id="KW-0812">Transmembrane</keyword>
<keyword evidence="1" id="KW-0472">Membrane</keyword>
<dbReference type="NCBIfam" id="TIGR02532">
    <property type="entry name" value="IV_pilin_GFxxxE"/>
    <property type="match status" value="1"/>
</dbReference>
<dbReference type="AlphaFoldDB" id="A0A6G9QQP2"/>
<dbReference type="Proteomes" id="UP000502608">
    <property type="component" value="Plasmid pPN3F2_1"/>
</dbReference>
<accession>A0A6G9QQP2</accession>
<feature type="transmembrane region" description="Helical" evidence="1">
    <location>
        <begin position="7"/>
        <end position="27"/>
    </location>
</feature>
<evidence type="ECO:0000313" key="3">
    <source>
        <dbReference type="Proteomes" id="UP000502608"/>
    </source>
</evidence>
<keyword evidence="2" id="KW-0614">Plasmid</keyword>
<organism evidence="2 3">
    <name type="scientific">Shewanella aestuarii</name>
    <dbReference type="NCBI Taxonomy" id="1028752"/>
    <lineage>
        <taxon>Bacteria</taxon>
        <taxon>Pseudomonadati</taxon>
        <taxon>Pseudomonadota</taxon>
        <taxon>Gammaproteobacteria</taxon>
        <taxon>Alteromonadales</taxon>
        <taxon>Shewanellaceae</taxon>
        <taxon>Shewanella</taxon>
    </lineage>
</organism>
<name>A0A6G9QQP2_9GAMM</name>
<evidence type="ECO:0000256" key="1">
    <source>
        <dbReference type="SAM" id="Phobius"/>
    </source>
</evidence>
<proteinExistence type="predicted"/>
<reference evidence="2 3" key="1">
    <citation type="submission" date="2020-03" db="EMBL/GenBank/DDBJ databases">
        <title>Complete genome sequence of Shewanella sp.</title>
        <authorList>
            <person name="Kim Y.-S."/>
            <person name="Kim S.-J."/>
            <person name="Jung H.-K."/>
            <person name="Kim K.-H."/>
        </authorList>
    </citation>
    <scope>NUCLEOTIDE SEQUENCE [LARGE SCALE GENOMIC DNA]</scope>
    <source>
        <strain evidence="2 3">PN3F2</strain>
        <plasmid evidence="2 3">pPN3F2_1</plasmid>
    </source>
</reference>
<dbReference type="EMBL" id="CP050314">
    <property type="protein sequence ID" value="QIR16385.1"/>
    <property type="molecule type" value="Genomic_DNA"/>
</dbReference>
<gene>
    <name evidence="2" type="ORF">HBH39_18070</name>
</gene>
<dbReference type="InterPro" id="IPR012902">
    <property type="entry name" value="N_methyl_site"/>
</dbReference>